<organism evidence="1 3">
    <name type="scientific">Virgibacillus dokdonensis</name>
    <dbReference type="NCBI Taxonomy" id="302167"/>
    <lineage>
        <taxon>Bacteria</taxon>
        <taxon>Bacillati</taxon>
        <taxon>Bacillota</taxon>
        <taxon>Bacilli</taxon>
        <taxon>Bacillales</taxon>
        <taxon>Bacillaceae</taxon>
        <taxon>Virgibacillus</taxon>
    </lineage>
</organism>
<dbReference type="Proteomes" id="UP000234237">
    <property type="component" value="Chromosome"/>
</dbReference>
<dbReference type="Proteomes" id="UP001356080">
    <property type="component" value="Unassembled WGS sequence"/>
</dbReference>
<reference evidence="2 4" key="3">
    <citation type="submission" date="2024-01" db="EMBL/GenBank/DDBJ databases">
        <title>Survival strategy associated with biotechnological potential of Virgibacillus dokdonensis T4.6 isolated from salt-fermented shrimp paste.</title>
        <authorList>
            <person name="Doan T.V."/>
            <person name="Quach N.T."/>
            <person name="Phi Q.-T."/>
        </authorList>
    </citation>
    <scope>NUCLEOTIDE SEQUENCE [LARGE SCALE GENOMIC DNA]</scope>
    <source>
        <strain evidence="2 4">T4.6</strain>
    </source>
</reference>
<evidence type="ECO:0000313" key="3">
    <source>
        <dbReference type="Proteomes" id="UP000234237"/>
    </source>
</evidence>
<name>A0A2K9IWZ8_9BACI</name>
<evidence type="ECO:0000313" key="4">
    <source>
        <dbReference type="Proteomes" id="UP001356080"/>
    </source>
</evidence>
<proteinExistence type="predicted"/>
<dbReference type="RefSeq" id="WP_101932399.1">
    <property type="nucleotide sequence ID" value="NZ_CP018622.1"/>
</dbReference>
<sequence>MSQTANLLKKMTKALKEDTSLIDDMDVVYQFNFKSDYPTTYQLLLRGKDSYVVEGKTKKQIVFYL</sequence>
<dbReference type="Gene3D" id="3.30.1050.10">
    <property type="entry name" value="SCP2 sterol-binding domain"/>
    <property type="match status" value="1"/>
</dbReference>
<dbReference type="EMBL" id="CP018622">
    <property type="protein sequence ID" value="AUJ23293.1"/>
    <property type="molecule type" value="Genomic_DNA"/>
</dbReference>
<dbReference type="KEGG" id="vpn:A21D_00179"/>
<dbReference type="InterPro" id="IPR036527">
    <property type="entry name" value="SCP2_sterol-bd_dom_sf"/>
</dbReference>
<gene>
    <name evidence="1" type="ORF">A21D_00179</name>
    <name evidence="2" type="ORF">V2W34_00665</name>
</gene>
<evidence type="ECO:0000313" key="1">
    <source>
        <dbReference type="EMBL" id="AUJ23293.1"/>
    </source>
</evidence>
<evidence type="ECO:0000313" key="2">
    <source>
        <dbReference type="EMBL" id="MEF2290519.1"/>
    </source>
</evidence>
<reference evidence="1" key="1">
    <citation type="submission" date="2016-11" db="EMBL/GenBank/DDBJ databases">
        <title>Complete genome sequence of Virgibacillus dokdonensis 21D, a halophilic bacterium isolated from the deep hypersaline anoxic basin Discovery in the Mediterranean Sea.</title>
        <authorList>
            <person name="Zeaiter Z."/>
            <person name="Booth J.M."/>
            <person name="Prosdocimi E.M."/>
            <person name="Mapelli F."/>
            <person name="Fusi M."/>
            <person name="Daffonchio D."/>
            <person name="Borin S."/>
            <person name="Crotti E."/>
        </authorList>
    </citation>
    <scope>NUCLEOTIDE SEQUENCE</scope>
    <source>
        <strain evidence="1">21D</strain>
    </source>
</reference>
<reference evidence="3" key="2">
    <citation type="submission" date="2016-11" db="EMBL/GenBank/DDBJ databases">
        <title>Complete genome sequence of Virgibacillus pantothenticus 21D, a halophilic bacterium isolated from the deep hypersaline anoxic basin Discovery in the Mediterranean Sea.</title>
        <authorList>
            <person name="Zeaiter Z."/>
            <person name="Booth J.M."/>
            <person name="Prosdocimi E.M."/>
            <person name="Mapelli F."/>
            <person name="Fusi M."/>
            <person name="Daffonchio D."/>
            <person name="Borin S."/>
            <person name="Crotti E."/>
        </authorList>
    </citation>
    <scope>NUCLEOTIDE SEQUENCE [LARGE SCALE GENOMIC DNA]</scope>
    <source>
        <strain evidence="3">21D</strain>
    </source>
</reference>
<accession>A0A2K9IWZ8</accession>
<dbReference type="EMBL" id="JAZHPM010000001">
    <property type="protein sequence ID" value="MEF2290519.1"/>
    <property type="molecule type" value="Genomic_DNA"/>
</dbReference>
<protein>
    <submittedName>
        <fullName evidence="1">Uncharacterized protein</fullName>
    </submittedName>
</protein>
<dbReference type="STRING" id="302167.GCA_900166595_03032"/>
<dbReference type="AlphaFoldDB" id="A0A2K9IWZ8"/>
<keyword evidence="4" id="KW-1185">Reference proteome</keyword>